<sequence>MVMVAFSVVMTVVVLNYHHRNSDTHEMPQCIKSIFLVWLPWILRMSRPGRKMREKSVMFNNKMKELELKERSSRSLLANVLDIDDDFRPAYSTSGYFHVSSNDDSGAIHSCIATQKEISAIIRELRYITNHLRDDDDANEIIAEWKFAAMVIDRVCLIMFTIFTVVSTFLCLFSAPHLSA</sequence>
<keyword evidence="3" id="KW-1185">Reference proteome</keyword>
<dbReference type="InterPro" id="IPR006029">
    <property type="entry name" value="Neurotrans-gated_channel_TM"/>
</dbReference>
<dbReference type="GeneID" id="106473450"/>
<organism evidence="3 4">
    <name type="scientific">Limulus polyphemus</name>
    <name type="common">Atlantic horseshoe crab</name>
    <dbReference type="NCBI Taxonomy" id="6850"/>
    <lineage>
        <taxon>Eukaryota</taxon>
        <taxon>Metazoa</taxon>
        <taxon>Ecdysozoa</taxon>
        <taxon>Arthropoda</taxon>
        <taxon>Chelicerata</taxon>
        <taxon>Merostomata</taxon>
        <taxon>Xiphosura</taxon>
        <taxon>Limulidae</taxon>
        <taxon>Limulus</taxon>
    </lineage>
</organism>
<dbReference type="RefSeq" id="XP_013789585.2">
    <property type="nucleotide sequence ID" value="XM_013934131.2"/>
</dbReference>
<proteinExistence type="predicted"/>
<name>A0ABM1BVP6_LIMPO</name>
<gene>
    <name evidence="4" type="primary">LOC106473450</name>
</gene>
<evidence type="ECO:0000259" key="2">
    <source>
        <dbReference type="Pfam" id="PF02932"/>
    </source>
</evidence>
<dbReference type="Gene3D" id="1.20.58.390">
    <property type="entry name" value="Neurotransmitter-gated ion-channel transmembrane domain"/>
    <property type="match status" value="2"/>
</dbReference>
<dbReference type="Proteomes" id="UP000694941">
    <property type="component" value="Unplaced"/>
</dbReference>
<dbReference type="InterPro" id="IPR038050">
    <property type="entry name" value="Neuro_actylchol_rec"/>
</dbReference>
<keyword evidence="1" id="KW-1133">Transmembrane helix</keyword>
<accession>A0ABM1BVP6</accession>
<evidence type="ECO:0000313" key="3">
    <source>
        <dbReference type="Proteomes" id="UP000694941"/>
    </source>
</evidence>
<keyword evidence="1" id="KW-0812">Transmembrane</keyword>
<feature type="transmembrane region" description="Helical" evidence="1">
    <location>
        <begin position="155"/>
        <end position="175"/>
    </location>
</feature>
<keyword evidence="1" id="KW-0472">Membrane</keyword>
<dbReference type="InterPro" id="IPR036719">
    <property type="entry name" value="Neuro-gated_channel_TM_sf"/>
</dbReference>
<feature type="domain" description="Neurotransmitter-gated ion-channel transmembrane" evidence="2">
    <location>
        <begin position="1"/>
        <end position="170"/>
    </location>
</feature>
<evidence type="ECO:0000313" key="4">
    <source>
        <dbReference type="RefSeq" id="XP_013789585.2"/>
    </source>
</evidence>
<dbReference type="Pfam" id="PF02932">
    <property type="entry name" value="Neur_chan_memb"/>
    <property type="match status" value="1"/>
</dbReference>
<protein>
    <submittedName>
        <fullName evidence="4">Neuronal acetylcholine receptor subunit alpha-7-like</fullName>
    </submittedName>
</protein>
<evidence type="ECO:0000256" key="1">
    <source>
        <dbReference type="SAM" id="Phobius"/>
    </source>
</evidence>
<dbReference type="SUPFAM" id="SSF90112">
    <property type="entry name" value="Neurotransmitter-gated ion-channel transmembrane pore"/>
    <property type="match status" value="1"/>
</dbReference>
<reference evidence="4" key="1">
    <citation type="submission" date="2025-08" db="UniProtKB">
        <authorList>
            <consortium name="RefSeq"/>
        </authorList>
    </citation>
    <scope>IDENTIFICATION</scope>
    <source>
        <tissue evidence="4">Muscle</tissue>
    </source>
</reference>